<sequence length="134" mass="15416">NGVDREVAEMGGRERRIKKRGKKGLEEVDWWRVKDFKLSSHDDYKCFRWWILNSSSEPTSKLATVINCLSCLLPPYIIPMQSDISFHSFYRYFLLPTNCVCSGSGAVSLAPLLHNTYPFPHRSNKVDYCVSNPP</sequence>
<evidence type="ECO:0000313" key="1">
    <source>
        <dbReference type="EMBL" id="CAJ1936254.1"/>
    </source>
</evidence>
<dbReference type="AlphaFoldDB" id="A0AA86RZ38"/>
<evidence type="ECO:0000313" key="2">
    <source>
        <dbReference type="Proteomes" id="UP001189624"/>
    </source>
</evidence>
<accession>A0AA86RZ38</accession>
<proteinExistence type="predicted"/>
<dbReference type="Gramene" id="rna-AYBTSS11_LOCUS7386">
    <property type="protein sequence ID" value="CAJ1936254.1"/>
    <property type="gene ID" value="gene-AYBTSS11_LOCUS7386"/>
</dbReference>
<protein>
    <submittedName>
        <fullName evidence="1">Uncharacterized protein</fullName>
    </submittedName>
</protein>
<organism evidence="1 2">
    <name type="scientific">Sphenostylis stenocarpa</name>
    <dbReference type="NCBI Taxonomy" id="92480"/>
    <lineage>
        <taxon>Eukaryota</taxon>
        <taxon>Viridiplantae</taxon>
        <taxon>Streptophyta</taxon>
        <taxon>Embryophyta</taxon>
        <taxon>Tracheophyta</taxon>
        <taxon>Spermatophyta</taxon>
        <taxon>Magnoliopsida</taxon>
        <taxon>eudicotyledons</taxon>
        <taxon>Gunneridae</taxon>
        <taxon>Pentapetalae</taxon>
        <taxon>rosids</taxon>
        <taxon>fabids</taxon>
        <taxon>Fabales</taxon>
        <taxon>Fabaceae</taxon>
        <taxon>Papilionoideae</taxon>
        <taxon>50 kb inversion clade</taxon>
        <taxon>NPAAA clade</taxon>
        <taxon>indigoferoid/millettioid clade</taxon>
        <taxon>Phaseoleae</taxon>
        <taxon>Sphenostylis</taxon>
    </lineage>
</organism>
<dbReference type="EMBL" id="OY731400">
    <property type="protein sequence ID" value="CAJ1936254.1"/>
    <property type="molecule type" value="Genomic_DNA"/>
</dbReference>
<dbReference type="Proteomes" id="UP001189624">
    <property type="component" value="Chromosome 3"/>
</dbReference>
<reference evidence="1" key="1">
    <citation type="submission" date="2023-10" db="EMBL/GenBank/DDBJ databases">
        <authorList>
            <person name="Domelevo Entfellner J.-B."/>
        </authorList>
    </citation>
    <scope>NUCLEOTIDE SEQUENCE</scope>
</reference>
<keyword evidence="2" id="KW-1185">Reference proteome</keyword>
<feature type="non-terminal residue" evidence="1">
    <location>
        <position position="1"/>
    </location>
</feature>
<name>A0AA86RZ38_9FABA</name>
<gene>
    <name evidence="1" type="ORF">AYBTSS11_LOCUS7386</name>
</gene>